<dbReference type="AlphaFoldDB" id="A0A0C2NB75"/>
<evidence type="ECO:0000313" key="2">
    <source>
        <dbReference type="EMBL" id="KII71167.1"/>
    </source>
</evidence>
<proteinExistence type="predicted"/>
<feature type="compositionally biased region" description="Low complexity" evidence="1">
    <location>
        <begin position="63"/>
        <end position="75"/>
    </location>
</feature>
<name>A0A0C2NB75_THEKT</name>
<keyword evidence="3" id="KW-1185">Reference proteome</keyword>
<gene>
    <name evidence="2" type="ORF">RF11_09187</name>
</gene>
<protein>
    <submittedName>
        <fullName evidence="2">Uncharacterized protein</fullName>
    </submittedName>
</protein>
<feature type="region of interest" description="Disordered" evidence="1">
    <location>
        <begin position="45"/>
        <end position="93"/>
    </location>
</feature>
<reference evidence="2 3" key="1">
    <citation type="journal article" date="2014" name="Genome Biol. Evol.">
        <title>The genome of the myxosporean Thelohanellus kitauei shows adaptations to nutrient acquisition within its fish host.</title>
        <authorList>
            <person name="Yang Y."/>
            <person name="Xiong J."/>
            <person name="Zhou Z."/>
            <person name="Huo F."/>
            <person name="Miao W."/>
            <person name="Ran C."/>
            <person name="Liu Y."/>
            <person name="Zhang J."/>
            <person name="Feng J."/>
            <person name="Wang M."/>
            <person name="Wang M."/>
            <person name="Wang L."/>
            <person name="Yao B."/>
        </authorList>
    </citation>
    <scope>NUCLEOTIDE SEQUENCE [LARGE SCALE GENOMIC DNA]</scope>
    <source>
        <strain evidence="2">Wuqing</strain>
    </source>
</reference>
<evidence type="ECO:0000256" key="1">
    <source>
        <dbReference type="SAM" id="MobiDB-lite"/>
    </source>
</evidence>
<dbReference type="EMBL" id="JWZT01001836">
    <property type="protein sequence ID" value="KII71167.1"/>
    <property type="molecule type" value="Genomic_DNA"/>
</dbReference>
<sequence length="118" mass="13327">MRSGQRLFLLDLGEPLASYLCRSQRLLLYGLLMRLNKPMKRQPFTEICPRRLGGHKQQERGRSSPAKVTSATSASKAEKPLQGSGQRHDRSYNYRSTKAWYSPRLRLGGYGMIVATAA</sequence>
<comment type="caution">
    <text evidence="2">The sequence shown here is derived from an EMBL/GenBank/DDBJ whole genome shotgun (WGS) entry which is preliminary data.</text>
</comment>
<organism evidence="2 3">
    <name type="scientific">Thelohanellus kitauei</name>
    <name type="common">Myxosporean</name>
    <dbReference type="NCBI Taxonomy" id="669202"/>
    <lineage>
        <taxon>Eukaryota</taxon>
        <taxon>Metazoa</taxon>
        <taxon>Cnidaria</taxon>
        <taxon>Myxozoa</taxon>
        <taxon>Myxosporea</taxon>
        <taxon>Bivalvulida</taxon>
        <taxon>Platysporina</taxon>
        <taxon>Myxobolidae</taxon>
        <taxon>Thelohanellus</taxon>
    </lineage>
</organism>
<accession>A0A0C2NB75</accession>
<dbReference type="Proteomes" id="UP000031668">
    <property type="component" value="Unassembled WGS sequence"/>
</dbReference>
<evidence type="ECO:0000313" key="3">
    <source>
        <dbReference type="Proteomes" id="UP000031668"/>
    </source>
</evidence>